<evidence type="ECO:0000256" key="1">
    <source>
        <dbReference type="SAM" id="MobiDB-lite"/>
    </source>
</evidence>
<comment type="caution">
    <text evidence="2">The sequence shown here is derived from an EMBL/GenBank/DDBJ whole genome shotgun (WGS) entry which is preliminary data.</text>
</comment>
<evidence type="ECO:0000313" key="2">
    <source>
        <dbReference type="EMBL" id="MBB5702157.1"/>
    </source>
</evidence>
<reference evidence="2 3" key="1">
    <citation type="submission" date="2020-08" db="EMBL/GenBank/DDBJ databases">
        <title>Genomic Encyclopedia of Type Strains, Phase IV (KMG-IV): sequencing the most valuable type-strain genomes for metagenomic binning, comparative biology and taxonomic classification.</title>
        <authorList>
            <person name="Goeker M."/>
        </authorList>
    </citation>
    <scope>NUCLEOTIDE SEQUENCE [LARGE SCALE GENOMIC DNA]</scope>
    <source>
        <strain evidence="2 3">DSM 26944</strain>
    </source>
</reference>
<dbReference type="AlphaFoldDB" id="A0A7W9AXD2"/>
<protein>
    <submittedName>
        <fullName evidence="2">Uncharacterized protein</fullName>
    </submittedName>
</protein>
<feature type="region of interest" description="Disordered" evidence="1">
    <location>
        <begin position="1"/>
        <end position="25"/>
    </location>
</feature>
<evidence type="ECO:0000313" key="3">
    <source>
        <dbReference type="Proteomes" id="UP000555546"/>
    </source>
</evidence>
<dbReference type="Proteomes" id="UP000555546">
    <property type="component" value="Unassembled WGS sequence"/>
</dbReference>
<gene>
    <name evidence="2" type="ORF">FHS76_002032</name>
</gene>
<name>A0A7W9AXD2_9HYPH</name>
<keyword evidence="3" id="KW-1185">Reference proteome</keyword>
<accession>A0A7W9AXD2</accession>
<sequence length="47" mass="5176">MSRNAVPVAKNDGVQFPPRPPQGPVDFAAVRKDVMSRFPKVRAELAK</sequence>
<dbReference type="EMBL" id="JACIJG010000006">
    <property type="protein sequence ID" value="MBB5702157.1"/>
    <property type="molecule type" value="Genomic_DNA"/>
</dbReference>
<proteinExistence type="predicted"/>
<organism evidence="2 3">
    <name type="scientific">Brucella daejeonensis</name>
    <dbReference type="NCBI Taxonomy" id="659015"/>
    <lineage>
        <taxon>Bacteria</taxon>
        <taxon>Pseudomonadati</taxon>
        <taxon>Pseudomonadota</taxon>
        <taxon>Alphaproteobacteria</taxon>
        <taxon>Hyphomicrobiales</taxon>
        <taxon>Brucellaceae</taxon>
        <taxon>Brucella/Ochrobactrum group</taxon>
        <taxon>Brucella</taxon>
    </lineage>
</organism>